<proteinExistence type="predicted"/>
<accession>A0A652YHU0</accession>
<protein>
    <submittedName>
        <fullName evidence="2">Uncharacterized protein</fullName>
    </submittedName>
</protein>
<organism evidence="2">
    <name type="scientific">Nocardia globerula</name>
    <dbReference type="NCBI Taxonomy" id="1818"/>
    <lineage>
        <taxon>Bacteria</taxon>
        <taxon>Bacillati</taxon>
        <taxon>Actinomycetota</taxon>
        <taxon>Actinomycetes</taxon>
        <taxon>Mycobacteriales</taxon>
        <taxon>Nocardiaceae</taxon>
        <taxon>Nocardia</taxon>
    </lineage>
</organism>
<feature type="region of interest" description="Disordered" evidence="1">
    <location>
        <begin position="98"/>
        <end position="130"/>
    </location>
</feature>
<dbReference type="AlphaFoldDB" id="A0A652YHU0"/>
<reference evidence="2" key="1">
    <citation type="submission" date="2019-07" db="EMBL/GenBank/DDBJ databases">
        <title>Genomic Encyclopedia of Type Strains, Phase IV (KMG-IV): sequencing the most valuable type-strain genomes for metagenomic binning, comparative biology and taxonomic classification.</title>
        <authorList>
            <person name="Goeker M."/>
        </authorList>
    </citation>
    <scope>NUCLEOTIDE SEQUENCE</scope>
    <source>
        <strain evidence="2">DSM 44596</strain>
    </source>
</reference>
<name>A0A652YHU0_NOCGL</name>
<comment type="caution">
    <text evidence="2">The sequence shown here is derived from an EMBL/GenBank/DDBJ whole genome shotgun (WGS) entry which is preliminary data.</text>
</comment>
<gene>
    <name evidence="2" type="ORF">FNL38_11113</name>
</gene>
<dbReference type="EMBL" id="VNIQ01000011">
    <property type="protein sequence ID" value="TYQ00799.1"/>
    <property type="molecule type" value="Genomic_DNA"/>
</dbReference>
<evidence type="ECO:0000313" key="2">
    <source>
        <dbReference type="EMBL" id="TYQ00799.1"/>
    </source>
</evidence>
<evidence type="ECO:0000256" key="1">
    <source>
        <dbReference type="SAM" id="MobiDB-lite"/>
    </source>
</evidence>
<sequence>MTLWDAFTRRRDEQDLALAIRLSSDVDTLERLRSQDSNLADAYVRGLWSDVEATRRWRNAGVTQENATEKLIDSLVGHRYNDAGEKIITGSERRQFKRHAARCRKSGDESTAQEFERMSKMRAWPKNDVA</sequence>